<keyword evidence="2" id="KW-1185">Reference proteome</keyword>
<reference evidence="1 2" key="1">
    <citation type="journal article" date="2019" name="Nat. Ecol. Evol.">
        <title>Megaphylogeny resolves global patterns of mushroom evolution.</title>
        <authorList>
            <person name="Varga T."/>
            <person name="Krizsan K."/>
            <person name="Foldi C."/>
            <person name="Dima B."/>
            <person name="Sanchez-Garcia M."/>
            <person name="Sanchez-Ramirez S."/>
            <person name="Szollosi G.J."/>
            <person name="Szarkandi J.G."/>
            <person name="Papp V."/>
            <person name="Albert L."/>
            <person name="Andreopoulos W."/>
            <person name="Angelini C."/>
            <person name="Antonin V."/>
            <person name="Barry K.W."/>
            <person name="Bougher N.L."/>
            <person name="Buchanan P."/>
            <person name="Buyck B."/>
            <person name="Bense V."/>
            <person name="Catcheside P."/>
            <person name="Chovatia M."/>
            <person name="Cooper J."/>
            <person name="Damon W."/>
            <person name="Desjardin D."/>
            <person name="Finy P."/>
            <person name="Geml J."/>
            <person name="Haridas S."/>
            <person name="Hughes K."/>
            <person name="Justo A."/>
            <person name="Karasinski D."/>
            <person name="Kautmanova I."/>
            <person name="Kiss B."/>
            <person name="Kocsube S."/>
            <person name="Kotiranta H."/>
            <person name="LaButti K.M."/>
            <person name="Lechner B.E."/>
            <person name="Liimatainen K."/>
            <person name="Lipzen A."/>
            <person name="Lukacs Z."/>
            <person name="Mihaltcheva S."/>
            <person name="Morgado L.N."/>
            <person name="Niskanen T."/>
            <person name="Noordeloos M.E."/>
            <person name="Ohm R.A."/>
            <person name="Ortiz-Santana B."/>
            <person name="Ovrebo C."/>
            <person name="Racz N."/>
            <person name="Riley R."/>
            <person name="Savchenko A."/>
            <person name="Shiryaev A."/>
            <person name="Soop K."/>
            <person name="Spirin V."/>
            <person name="Szebenyi C."/>
            <person name="Tomsovsky M."/>
            <person name="Tulloss R.E."/>
            <person name="Uehling J."/>
            <person name="Grigoriev I.V."/>
            <person name="Vagvolgyi C."/>
            <person name="Papp T."/>
            <person name="Martin F.M."/>
            <person name="Miettinen O."/>
            <person name="Hibbett D.S."/>
            <person name="Nagy L.G."/>
        </authorList>
    </citation>
    <scope>NUCLEOTIDE SEQUENCE [LARGE SCALE GENOMIC DNA]</scope>
    <source>
        <strain evidence="1 2">CBS 962.96</strain>
    </source>
</reference>
<sequence length="118" mass="12846">MLIVDSHNVAGFAIDYIAVHLYVNSLLASLNARNHIRGNAVGSYTTSWEANPRSTRVNFLGNSSSIEHSQPPLNASVVSGSGNVQNFREPLQKGELVGMETETYPLSNLDCQFNSHTV</sequence>
<protein>
    <submittedName>
        <fullName evidence="1">Uncharacterized protein</fullName>
    </submittedName>
</protein>
<evidence type="ECO:0000313" key="1">
    <source>
        <dbReference type="EMBL" id="THU81427.1"/>
    </source>
</evidence>
<dbReference type="EMBL" id="ML179810">
    <property type="protein sequence ID" value="THU81427.1"/>
    <property type="molecule type" value="Genomic_DNA"/>
</dbReference>
<evidence type="ECO:0000313" key="2">
    <source>
        <dbReference type="Proteomes" id="UP000297245"/>
    </source>
</evidence>
<dbReference type="Proteomes" id="UP000297245">
    <property type="component" value="Unassembled WGS sequence"/>
</dbReference>
<proteinExistence type="predicted"/>
<dbReference type="AlphaFoldDB" id="A0A4S8KZD3"/>
<organism evidence="1 2">
    <name type="scientific">Dendrothele bispora (strain CBS 962.96)</name>
    <dbReference type="NCBI Taxonomy" id="1314807"/>
    <lineage>
        <taxon>Eukaryota</taxon>
        <taxon>Fungi</taxon>
        <taxon>Dikarya</taxon>
        <taxon>Basidiomycota</taxon>
        <taxon>Agaricomycotina</taxon>
        <taxon>Agaricomycetes</taxon>
        <taxon>Agaricomycetidae</taxon>
        <taxon>Agaricales</taxon>
        <taxon>Agaricales incertae sedis</taxon>
        <taxon>Dendrothele</taxon>
    </lineage>
</organism>
<accession>A0A4S8KZD3</accession>
<gene>
    <name evidence="1" type="ORF">K435DRAFT_873358</name>
</gene>
<name>A0A4S8KZD3_DENBC</name>
<dbReference type="OrthoDB" id="2743740at2759"/>